<dbReference type="InterPro" id="IPR052339">
    <property type="entry name" value="Fe-S_Maturation_MIP18"/>
</dbReference>
<dbReference type="SUPFAM" id="SSF117916">
    <property type="entry name" value="Fe-S cluster assembly (FSCA) domain-like"/>
    <property type="match status" value="1"/>
</dbReference>
<organism evidence="2 3">
    <name type="scientific">Thermoflavifilum thermophilum</name>
    <dbReference type="NCBI Taxonomy" id="1393122"/>
    <lineage>
        <taxon>Bacteria</taxon>
        <taxon>Pseudomonadati</taxon>
        <taxon>Bacteroidota</taxon>
        <taxon>Chitinophagia</taxon>
        <taxon>Chitinophagales</taxon>
        <taxon>Chitinophagaceae</taxon>
        <taxon>Thermoflavifilum</taxon>
    </lineage>
</organism>
<dbReference type="AlphaFoldDB" id="A0A1I7MYY4"/>
<name>A0A1I7MYY4_9BACT</name>
<dbReference type="InterPro" id="IPR002744">
    <property type="entry name" value="MIP18-like"/>
</dbReference>
<dbReference type="EMBL" id="FPCJ01000001">
    <property type="protein sequence ID" value="SFV27612.1"/>
    <property type="molecule type" value="Genomic_DNA"/>
</dbReference>
<sequence length="111" mass="12727">MLELSIQDPHFNEKMLAIDALHQVIDPELFVNIIDLGLVYDLDFSQSDRLVITMTFSTPHCPLGEAIEAGIHHVLAPLFPDRKIEVNIVWEPPWDFSMMTDEGRRQLGIEE</sequence>
<dbReference type="Proteomes" id="UP000199537">
    <property type="component" value="Unassembled WGS sequence"/>
</dbReference>
<feature type="domain" description="MIP18 family-like" evidence="1">
    <location>
        <begin position="19"/>
        <end position="86"/>
    </location>
</feature>
<reference evidence="3" key="1">
    <citation type="submission" date="2016-10" db="EMBL/GenBank/DDBJ databases">
        <authorList>
            <person name="Varghese N."/>
            <person name="Submissions S."/>
        </authorList>
    </citation>
    <scope>NUCLEOTIDE SEQUENCE [LARGE SCALE GENOMIC DNA]</scope>
    <source>
        <strain evidence="3">DSM 14807</strain>
    </source>
</reference>
<evidence type="ECO:0000259" key="1">
    <source>
        <dbReference type="Pfam" id="PF01883"/>
    </source>
</evidence>
<accession>A0A1I7MYY4</accession>
<keyword evidence="3" id="KW-1185">Reference proteome</keyword>
<proteinExistence type="predicted"/>
<dbReference type="Pfam" id="PF01883">
    <property type="entry name" value="FeS_assembly_P"/>
    <property type="match status" value="1"/>
</dbReference>
<evidence type="ECO:0000313" key="2">
    <source>
        <dbReference type="EMBL" id="SFV27612.1"/>
    </source>
</evidence>
<evidence type="ECO:0000313" key="3">
    <source>
        <dbReference type="Proteomes" id="UP000199537"/>
    </source>
</evidence>
<gene>
    <name evidence="2" type="ORF">SAMN05660895_0149</name>
</gene>
<dbReference type="InterPro" id="IPR034904">
    <property type="entry name" value="FSCA_dom_sf"/>
</dbReference>
<dbReference type="PANTHER" id="PTHR42831:SF1">
    <property type="entry name" value="FE-S PROTEIN MATURATION AUXILIARY FACTOR YITW"/>
    <property type="match status" value="1"/>
</dbReference>
<dbReference type="STRING" id="1393122.SAMN05660895_0149"/>
<protein>
    <submittedName>
        <fullName evidence="2">Metal-sulfur cluster biosynthetic enzyme</fullName>
    </submittedName>
</protein>
<dbReference type="Gene3D" id="3.30.300.130">
    <property type="entry name" value="Fe-S cluster assembly (FSCA)"/>
    <property type="match status" value="1"/>
</dbReference>
<dbReference type="PANTHER" id="PTHR42831">
    <property type="entry name" value="FE-S PROTEIN MATURATION AUXILIARY FACTOR YITW"/>
    <property type="match status" value="1"/>
</dbReference>